<comment type="similarity">
    <text evidence="2">Belongs to the SusD family.</text>
</comment>
<keyword evidence="4" id="KW-0472">Membrane</keyword>
<dbReference type="Pfam" id="PF07980">
    <property type="entry name" value="SusD_RagB"/>
    <property type="match status" value="1"/>
</dbReference>
<reference evidence="8 9" key="1">
    <citation type="submission" date="2021-11" db="EMBL/GenBank/DDBJ databases">
        <title>Genomic of Niabella pedocola.</title>
        <authorList>
            <person name="Wu T."/>
        </authorList>
    </citation>
    <scope>NUCLEOTIDE SEQUENCE [LARGE SCALE GENOMIC DNA]</scope>
    <source>
        <strain evidence="8 9">JCM 31011</strain>
    </source>
</reference>
<dbReference type="InterPro" id="IPR011990">
    <property type="entry name" value="TPR-like_helical_dom_sf"/>
</dbReference>
<proteinExistence type="inferred from homology"/>
<evidence type="ECO:0000256" key="5">
    <source>
        <dbReference type="ARBA" id="ARBA00023237"/>
    </source>
</evidence>
<dbReference type="Proteomes" id="UP001199816">
    <property type="component" value="Unassembled WGS sequence"/>
</dbReference>
<comment type="subcellular location">
    <subcellularLocation>
        <location evidence="1">Cell outer membrane</location>
    </subcellularLocation>
</comment>
<dbReference type="InterPro" id="IPR012944">
    <property type="entry name" value="SusD_RagB_dom"/>
</dbReference>
<evidence type="ECO:0000259" key="6">
    <source>
        <dbReference type="Pfam" id="PF07980"/>
    </source>
</evidence>
<dbReference type="SUPFAM" id="SSF48452">
    <property type="entry name" value="TPR-like"/>
    <property type="match status" value="1"/>
</dbReference>
<accession>A0ABS8PRJ2</accession>
<protein>
    <submittedName>
        <fullName evidence="8">RagB/SusD family nutrient uptake outer membrane protein</fullName>
    </submittedName>
</protein>
<feature type="domain" description="SusD-like N-terminal" evidence="7">
    <location>
        <begin position="23"/>
        <end position="217"/>
    </location>
</feature>
<dbReference type="Gene3D" id="1.25.40.390">
    <property type="match status" value="1"/>
</dbReference>
<sequence>MKMNKIFWLLIPFLLLITACERYLDVELQNQLTLDETFSKRQTTESFLANVYSYLPQDNMIMDRAGESELPGRSDEGLYSWVSGVPWLNMNSGSQTPASPWYYSWDHNYKAIKQATIFIENADKCLELSPAQREVMKAESRFLRAYYYFLLLKKYGPVYVWGDKESDITIKGKDIDRHTLDENVSFLVAELDRAAGALPEVITDQAWYGRVTKGVALTAKAELLLYMARPLFNGCNLYVGLKNKDGKFLFPQAPDPNKWELAAQAAKAVIDLNRYELYTDNQETDPFRKAMKSYMGIYFSLWNKEIIWGRWDADPFQFVSRCAPPQIVKQGFGGYAPSLKLVDAYPMATSGRYPVTGYQADGNPVIDPQSGYSENGFVDNFIHPLDNFAPVKAHKSTVGRDARFYASVLANGFWWINTYHGQKRVTFNAGGTSPYTQSGDCVKSGYLWRRMSDPTNDIDQGQWGKFSWPYYRLAEIYLDYAEACNEKPSRNEAEALQYVNKTRARSGLNKLEEAYPEVIGDQALLRELIRKERMVELAFEGHRYYDIRTWMIAEKEFNGPNYTRNLAASSYEDSWTRTKDIFPGNMVFLPKNYLFPIYQGQLSEMPNITQNYGW</sequence>
<keyword evidence="3" id="KW-0732">Signal</keyword>
<dbReference type="PROSITE" id="PS51257">
    <property type="entry name" value="PROKAR_LIPOPROTEIN"/>
    <property type="match status" value="1"/>
</dbReference>
<keyword evidence="9" id="KW-1185">Reference proteome</keyword>
<dbReference type="EMBL" id="JAJNEC010000005">
    <property type="protein sequence ID" value="MCD2423684.1"/>
    <property type="molecule type" value="Genomic_DNA"/>
</dbReference>
<feature type="domain" description="RagB/SusD" evidence="6">
    <location>
        <begin position="325"/>
        <end position="614"/>
    </location>
</feature>
<evidence type="ECO:0000256" key="4">
    <source>
        <dbReference type="ARBA" id="ARBA00023136"/>
    </source>
</evidence>
<evidence type="ECO:0000313" key="9">
    <source>
        <dbReference type="Proteomes" id="UP001199816"/>
    </source>
</evidence>
<organism evidence="8 9">
    <name type="scientific">Niabella pedocola</name>
    <dbReference type="NCBI Taxonomy" id="1752077"/>
    <lineage>
        <taxon>Bacteria</taxon>
        <taxon>Pseudomonadati</taxon>
        <taxon>Bacteroidota</taxon>
        <taxon>Chitinophagia</taxon>
        <taxon>Chitinophagales</taxon>
        <taxon>Chitinophagaceae</taxon>
        <taxon>Niabella</taxon>
    </lineage>
</organism>
<evidence type="ECO:0000256" key="3">
    <source>
        <dbReference type="ARBA" id="ARBA00022729"/>
    </source>
</evidence>
<gene>
    <name evidence="8" type="ORF">LQ567_12985</name>
</gene>
<evidence type="ECO:0000256" key="1">
    <source>
        <dbReference type="ARBA" id="ARBA00004442"/>
    </source>
</evidence>
<evidence type="ECO:0000256" key="2">
    <source>
        <dbReference type="ARBA" id="ARBA00006275"/>
    </source>
</evidence>
<comment type="caution">
    <text evidence="8">The sequence shown here is derived from an EMBL/GenBank/DDBJ whole genome shotgun (WGS) entry which is preliminary data.</text>
</comment>
<name>A0ABS8PRJ2_9BACT</name>
<evidence type="ECO:0000259" key="7">
    <source>
        <dbReference type="Pfam" id="PF14322"/>
    </source>
</evidence>
<dbReference type="InterPro" id="IPR033985">
    <property type="entry name" value="SusD-like_N"/>
</dbReference>
<dbReference type="RefSeq" id="WP_231004945.1">
    <property type="nucleotide sequence ID" value="NZ_JAJNEC010000005.1"/>
</dbReference>
<dbReference type="Pfam" id="PF14322">
    <property type="entry name" value="SusD-like_3"/>
    <property type="match status" value="1"/>
</dbReference>
<keyword evidence="5" id="KW-0998">Cell outer membrane</keyword>
<evidence type="ECO:0000313" key="8">
    <source>
        <dbReference type="EMBL" id="MCD2423684.1"/>
    </source>
</evidence>